<dbReference type="Gene3D" id="3.90.550.10">
    <property type="entry name" value="Spore Coat Polysaccharide Biosynthesis Protein SpsA, Chain A"/>
    <property type="match status" value="1"/>
</dbReference>
<dbReference type="EMBL" id="JASNJE010000021">
    <property type="protein sequence ID" value="MDK3074541.1"/>
    <property type="molecule type" value="Genomic_DNA"/>
</dbReference>
<keyword evidence="3" id="KW-0808">Transferase</keyword>
<organism evidence="5 6">
    <name type="scientific">Sedimentitalea xiamensis</name>
    <dbReference type="NCBI Taxonomy" id="3050037"/>
    <lineage>
        <taxon>Bacteria</taxon>
        <taxon>Pseudomonadati</taxon>
        <taxon>Pseudomonadota</taxon>
        <taxon>Alphaproteobacteria</taxon>
        <taxon>Rhodobacterales</taxon>
        <taxon>Paracoccaceae</taxon>
        <taxon>Sedimentitalea</taxon>
    </lineage>
</organism>
<comment type="similarity">
    <text evidence="1">Belongs to the glycosyltransferase 2 family.</text>
</comment>
<dbReference type="SUPFAM" id="SSF53448">
    <property type="entry name" value="Nucleotide-diphospho-sugar transferases"/>
    <property type="match status" value="1"/>
</dbReference>
<sequence>MTTSPTVAAVIVTYNRADKLARVLDALAAQTRPADRIYVVDNASTDGTAALMDSRKSDTVRHLRLAKNVGGAGGFNAGVKAAFADGFDQIWISDDDAYPEPDALELLIGGLARFQAETGHAPSFACSAVRWTDGSWCEMNTPATVWDWPRFYSDDMRYFLVRSCSFVSVLVPRWAIRAHGFPIRDYFIWYDDAEYTQRLAKSYPGIFVPDSLVIHDVAQNHGVNYGMITDDTLWKFRYGARNETSFRRREQGLAGVAAFVYMVRGQMRDARLPQRLRRPIYRAIWEGLRFAPEIEMPRNDTKPS</sequence>
<dbReference type="PANTHER" id="PTHR43179">
    <property type="entry name" value="RHAMNOSYLTRANSFERASE WBBL"/>
    <property type="match status" value="1"/>
</dbReference>
<feature type="domain" description="Glycosyltransferase 2-like" evidence="4">
    <location>
        <begin position="10"/>
        <end position="114"/>
    </location>
</feature>
<dbReference type="InterPro" id="IPR001173">
    <property type="entry name" value="Glyco_trans_2-like"/>
</dbReference>
<dbReference type="InterPro" id="IPR029044">
    <property type="entry name" value="Nucleotide-diphossugar_trans"/>
</dbReference>
<dbReference type="CDD" id="cd04185">
    <property type="entry name" value="GT_2_like_b"/>
    <property type="match status" value="1"/>
</dbReference>
<evidence type="ECO:0000259" key="4">
    <source>
        <dbReference type="Pfam" id="PF00535"/>
    </source>
</evidence>
<proteinExistence type="inferred from homology"/>
<protein>
    <submittedName>
        <fullName evidence="5">Glycosyltransferase family 2 protein</fullName>
    </submittedName>
</protein>
<keyword evidence="6" id="KW-1185">Reference proteome</keyword>
<evidence type="ECO:0000313" key="6">
    <source>
        <dbReference type="Proteomes" id="UP001227126"/>
    </source>
</evidence>
<dbReference type="RefSeq" id="WP_284486474.1">
    <property type="nucleotide sequence ID" value="NZ_JASNJE010000021.1"/>
</dbReference>
<reference evidence="5 6" key="1">
    <citation type="submission" date="2023-05" db="EMBL/GenBank/DDBJ databases">
        <title>Sedimentitalea sp. nov. JM2-8.</title>
        <authorList>
            <person name="Huang J."/>
        </authorList>
    </citation>
    <scope>NUCLEOTIDE SEQUENCE [LARGE SCALE GENOMIC DNA]</scope>
    <source>
        <strain evidence="5 6">JM2-8</strain>
    </source>
</reference>
<dbReference type="Pfam" id="PF00535">
    <property type="entry name" value="Glycos_transf_2"/>
    <property type="match status" value="1"/>
</dbReference>
<name>A0ABT7FHE6_9RHOB</name>
<evidence type="ECO:0000313" key="5">
    <source>
        <dbReference type="EMBL" id="MDK3074541.1"/>
    </source>
</evidence>
<comment type="caution">
    <text evidence="5">The sequence shown here is derived from an EMBL/GenBank/DDBJ whole genome shotgun (WGS) entry which is preliminary data.</text>
</comment>
<dbReference type="Proteomes" id="UP001227126">
    <property type="component" value="Unassembled WGS sequence"/>
</dbReference>
<gene>
    <name evidence="5" type="ORF">QO034_15695</name>
</gene>
<dbReference type="PANTHER" id="PTHR43179:SF12">
    <property type="entry name" value="GALACTOFURANOSYLTRANSFERASE GLFT2"/>
    <property type="match status" value="1"/>
</dbReference>
<evidence type="ECO:0000256" key="1">
    <source>
        <dbReference type="ARBA" id="ARBA00006739"/>
    </source>
</evidence>
<accession>A0ABT7FHE6</accession>
<evidence type="ECO:0000256" key="2">
    <source>
        <dbReference type="ARBA" id="ARBA00022676"/>
    </source>
</evidence>
<evidence type="ECO:0000256" key="3">
    <source>
        <dbReference type="ARBA" id="ARBA00022679"/>
    </source>
</evidence>
<keyword evidence="2" id="KW-0328">Glycosyltransferase</keyword>